<keyword evidence="4" id="KW-1185">Reference proteome</keyword>
<dbReference type="SUPFAM" id="SSF48371">
    <property type="entry name" value="ARM repeat"/>
    <property type="match status" value="1"/>
</dbReference>
<dbReference type="Proteomes" id="UP001163821">
    <property type="component" value="Unassembled WGS sequence"/>
</dbReference>
<keyword evidence="2" id="KW-0732">Signal</keyword>
<keyword evidence="1" id="KW-1133">Transmembrane helix</keyword>
<feature type="signal peptide" evidence="2">
    <location>
        <begin position="1"/>
        <end position="23"/>
    </location>
</feature>
<evidence type="ECO:0000313" key="3">
    <source>
        <dbReference type="EMBL" id="MCW0483986.1"/>
    </source>
</evidence>
<gene>
    <name evidence="3" type="ORF">N2K84_14680</name>
</gene>
<evidence type="ECO:0008006" key="5">
    <source>
        <dbReference type="Google" id="ProtNLM"/>
    </source>
</evidence>
<evidence type="ECO:0000256" key="2">
    <source>
        <dbReference type="SAM" id="SignalP"/>
    </source>
</evidence>
<dbReference type="InterPro" id="IPR011989">
    <property type="entry name" value="ARM-like"/>
</dbReference>
<feature type="transmembrane region" description="Helical" evidence="1">
    <location>
        <begin position="117"/>
        <end position="145"/>
    </location>
</feature>
<evidence type="ECO:0000313" key="4">
    <source>
        <dbReference type="Proteomes" id="UP001163821"/>
    </source>
</evidence>
<name>A0AA41Y9C7_9BACT</name>
<accession>A0AA41Y9C7</accession>
<dbReference type="RefSeq" id="WP_282592578.1">
    <property type="nucleotide sequence ID" value="NZ_JAPAAF010000026.1"/>
</dbReference>
<feature type="chain" id="PRO_5041322039" description="HEAT repeat domain-containing protein" evidence="2">
    <location>
        <begin position="24"/>
        <end position="462"/>
    </location>
</feature>
<dbReference type="AlphaFoldDB" id="A0AA41Y9C7"/>
<evidence type="ECO:0000256" key="1">
    <source>
        <dbReference type="SAM" id="Phobius"/>
    </source>
</evidence>
<sequence>MKKKILNLFAIFLISQLSVWAQAAQEPVPETAVAGHVQEAETTNVGETTTSESQGTAMSIVEKYVEQKADKIPHRSFWSERCNELHQLLLATSERIFSPKTHEFLAYVLGVVFDIPVLILLIFLSLTFILNIILVALFLLITTFYKSGRELYRKKLNEQLEQLLTDYLFYDVDEEETLRKLRKVNSPLGRNVLIDMLFNYQRNLSGEYRDRILNLYKRLDLQKVSEKRISSFYTHRRVRGIRELSNMYPSGARELIIKYVRDKNDLVRSEAQIAYAYLDKEASFDFLDDLKSPLSKWVQLNILNYVKLHEKEVPSFGAWLHSPNKDVQDFSVRMINYFQQNENEEQLIKMLDHPNAETRAYVYQTIRSLNLFEAKAEIKKRYGQEDYQNKIEILQVLDVLGDKSDIDFLAEVVSGDDVRLKTEATRVLYRMGEAGKAFLKEYSEAEDISLNKFVEHIKDTRN</sequence>
<dbReference type="InterPro" id="IPR016024">
    <property type="entry name" value="ARM-type_fold"/>
</dbReference>
<reference evidence="3" key="1">
    <citation type="submission" date="2022-10" db="EMBL/GenBank/DDBJ databases">
        <title>Gaoshiqiia sediminis gen. nov., sp. nov., isolated from coastal sediment.</title>
        <authorList>
            <person name="Yu W.X."/>
            <person name="Mu D.S."/>
            <person name="Du J.Z."/>
            <person name="Liang Y.Q."/>
        </authorList>
    </citation>
    <scope>NUCLEOTIDE SEQUENCE</scope>
    <source>
        <strain evidence="3">A06</strain>
    </source>
</reference>
<organism evidence="3 4">
    <name type="scientific">Gaoshiqia sediminis</name>
    <dbReference type="NCBI Taxonomy" id="2986998"/>
    <lineage>
        <taxon>Bacteria</taxon>
        <taxon>Pseudomonadati</taxon>
        <taxon>Bacteroidota</taxon>
        <taxon>Bacteroidia</taxon>
        <taxon>Marinilabiliales</taxon>
        <taxon>Prolixibacteraceae</taxon>
        <taxon>Gaoshiqia</taxon>
    </lineage>
</organism>
<protein>
    <recommendedName>
        <fullName evidence="5">HEAT repeat domain-containing protein</fullName>
    </recommendedName>
</protein>
<keyword evidence="1" id="KW-0472">Membrane</keyword>
<dbReference type="EMBL" id="JAPAAF010000026">
    <property type="protein sequence ID" value="MCW0483986.1"/>
    <property type="molecule type" value="Genomic_DNA"/>
</dbReference>
<dbReference type="Gene3D" id="1.25.10.10">
    <property type="entry name" value="Leucine-rich Repeat Variant"/>
    <property type="match status" value="1"/>
</dbReference>
<proteinExistence type="predicted"/>
<comment type="caution">
    <text evidence="3">The sequence shown here is derived from an EMBL/GenBank/DDBJ whole genome shotgun (WGS) entry which is preliminary data.</text>
</comment>
<keyword evidence="1" id="KW-0812">Transmembrane</keyword>